<dbReference type="RefSeq" id="WP_036736044.1">
    <property type="nucleotide sequence ID" value="NZ_FNNA01000002.1"/>
</dbReference>
<dbReference type="STRING" id="1545044.SAMN05444276_102648"/>
<organism evidence="1 2">
    <name type="scientific">Paracoccus sanguinis</name>
    <dbReference type="NCBI Taxonomy" id="1545044"/>
    <lineage>
        <taxon>Bacteria</taxon>
        <taxon>Pseudomonadati</taxon>
        <taxon>Pseudomonadota</taxon>
        <taxon>Alphaproteobacteria</taxon>
        <taxon>Rhodobacterales</taxon>
        <taxon>Paracoccaceae</taxon>
        <taxon>Paracoccus</taxon>
    </lineage>
</organism>
<sequence>MTAPFSIPFANCRTVFVDGIQTDHLREALRRYPGQRLADDTFPAVLSSTPAGQILDGCVFAVGPEMPGEALVTSFLLRVIEVRWRHQGRNCELVDLGAVLVTAPSMAAEIAAAQALIDGYADVVCGLARDGAQASDAEVRLLAKLCRCRETTLVMACEGLERMVDLKRLHDALHGLQVMGAEAMRPTPGPIPGPASAAATAAGGAALAGLAPLVAATEALLAEDFGGLDTAGQDALGRCRGALALARGLLAATDPAQVAYAPFVLREMLRTEMPALETAIFAEAATFPFRGLVDEFERARAENLFDYDTLVIVALHDTLLRRVLAHSVWQYVDLGLYAIEEAMRAPLAADWFDRVVDGLQPLEFALRRLVPDRAVKLPSDVLRAAIERYEALDHDAGYAALCAALDETSRRVRGQFIEVDQQLKRDFLLLGGLRAGIGRILGRVPEYCSLNGP</sequence>
<gene>
    <name evidence="1" type="ORF">SAMN05444276_102648</name>
</gene>
<evidence type="ECO:0000313" key="1">
    <source>
        <dbReference type="EMBL" id="SDW97116.1"/>
    </source>
</evidence>
<evidence type="ECO:0000313" key="2">
    <source>
        <dbReference type="Proteomes" id="UP000182944"/>
    </source>
</evidence>
<reference evidence="2" key="1">
    <citation type="submission" date="2016-10" db="EMBL/GenBank/DDBJ databases">
        <authorList>
            <person name="Varghese N."/>
            <person name="Submissions S."/>
        </authorList>
    </citation>
    <scope>NUCLEOTIDE SEQUENCE [LARGE SCALE GENOMIC DNA]</scope>
    <source>
        <strain evidence="2">DSM 29303</strain>
    </source>
</reference>
<dbReference type="AlphaFoldDB" id="A0A1H2XW68"/>
<proteinExistence type="predicted"/>
<protein>
    <submittedName>
        <fullName evidence="1">Uncharacterized protein</fullName>
    </submittedName>
</protein>
<accession>A0A1H2XW68</accession>
<keyword evidence="2" id="KW-1185">Reference proteome</keyword>
<dbReference type="Proteomes" id="UP000182944">
    <property type="component" value="Unassembled WGS sequence"/>
</dbReference>
<dbReference type="EMBL" id="FNNA01000002">
    <property type="protein sequence ID" value="SDW97116.1"/>
    <property type="molecule type" value="Genomic_DNA"/>
</dbReference>
<name>A0A1H2XW68_9RHOB</name>